<organism evidence="1 2">
    <name type="scientific">Musa acuminata subsp. malaccensis</name>
    <name type="common">Wild banana</name>
    <name type="synonym">Musa malaccensis</name>
    <dbReference type="NCBI Taxonomy" id="214687"/>
    <lineage>
        <taxon>Eukaryota</taxon>
        <taxon>Viridiplantae</taxon>
        <taxon>Streptophyta</taxon>
        <taxon>Embryophyta</taxon>
        <taxon>Tracheophyta</taxon>
        <taxon>Spermatophyta</taxon>
        <taxon>Magnoliopsida</taxon>
        <taxon>Liliopsida</taxon>
        <taxon>Zingiberales</taxon>
        <taxon>Musaceae</taxon>
        <taxon>Musa</taxon>
    </lineage>
</organism>
<evidence type="ECO:0000313" key="2">
    <source>
        <dbReference type="Proteomes" id="UP000012960"/>
    </source>
</evidence>
<proteinExistence type="predicted"/>
<evidence type="ECO:0000313" key="1">
    <source>
        <dbReference type="EnsemblPlants" id="Ma06_p25120.1"/>
    </source>
</evidence>
<sequence length="41" mass="4647">MKSQRKNLFHVIELVDCRSSSPVLGGVDYFLGDQNKPEPEI</sequence>
<dbReference type="AlphaFoldDB" id="A0A804JK64"/>
<dbReference type="EnsemblPlants" id="Ma06_t25120.1">
    <property type="protein sequence ID" value="Ma06_p25120.1"/>
    <property type="gene ID" value="Ma06_g25120"/>
</dbReference>
<reference evidence="1" key="1">
    <citation type="submission" date="2021-05" db="UniProtKB">
        <authorList>
            <consortium name="EnsemblPlants"/>
        </authorList>
    </citation>
    <scope>IDENTIFICATION</scope>
    <source>
        <strain evidence="1">subsp. malaccensis</strain>
    </source>
</reference>
<accession>A0A804JK64</accession>
<dbReference type="InParanoid" id="A0A804JK64"/>
<dbReference type="Gramene" id="Ma06_t25120.1">
    <property type="protein sequence ID" value="Ma06_p25120.1"/>
    <property type="gene ID" value="Ma06_g25120"/>
</dbReference>
<name>A0A804JK64_MUSAM</name>
<dbReference type="Proteomes" id="UP000012960">
    <property type="component" value="Unplaced"/>
</dbReference>
<keyword evidence="2" id="KW-1185">Reference proteome</keyword>
<protein>
    <submittedName>
        <fullName evidence="1">Uncharacterized protein</fullName>
    </submittedName>
</protein>